<organism evidence="2 3">
    <name type="scientific">Histidinibacterium aquaticum</name>
    <dbReference type="NCBI Taxonomy" id="2613962"/>
    <lineage>
        <taxon>Bacteria</taxon>
        <taxon>Pseudomonadati</taxon>
        <taxon>Pseudomonadota</taxon>
        <taxon>Alphaproteobacteria</taxon>
        <taxon>Rhodobacterales</taxon>
        <taxon>Paracoccaceae</taxon>
        <taxon>Histidinibacterium</taxon>
    </lineage>
</organism>
<dbReference type="AlphaFoldDB" id="A0A5J5GG32"/>
<dbReference type="GO" id="GO:0000155">
    <property type="term" value="F:phosphorelay sensor kinase activity"/>
    <property type="evidence" value="ECO:0007669"/>
    <property type="project" value="InterPro"/>
</dbReference>
<dbReference type="PROSITE" id="PS00675">
    <property type="entry name" value="SIGMA54_INTERACT_1"/>
    <property type="match status" value="1"/>
</dbReference>
<feature type="domain" description="HPr kinase/phosphorylase C-terminal" evidence="1">
    <location>
        <begin position="5"/>
        <end position="81"/>
    </location>
</feature>
<dbReference type="SUPFAM" id="SSF53795">
    <property type="entry name" value="PEP carboxykinase-like"/>
    <property type="match status" value="1"/>
</dbReference>
<dbReference type="Pfam" id="PF07475">
    <property type="entry name" value="Hpr_kinase_C"/>
    <property type="match status" value="1"/>
</dbReference>
<keyword evidence="2" id="KW-0808">Transferase</keyword>
<dbReference type="EMBL" id="VYQE01000004">
    <property type="protein sequence ID" value="KAA9007091.1"/>
    <property type="molecule type" value="Genomic_DNA"/>
</dbReference>
<sequence length="142" mass="14635">MARSSSLQLHATTVALEGQAVVITGESGSGKSSLGLQLMALGAGLVADDRTILELFGGGLVATVPPAGRGLIEARGVGILRATPVAEARVALAVDLDRRETARLPPSRSVTWLGVDIPLIFGAKAPHFAPAVFQYLKAGRRA</sequence>
<dbReference type="GO" id="GO:0005524">
    <property type="term" value="F:ATP binding"/>
    <property type="evidence" value="ECO:0007669"/>
    <property type="project" value="InterPro"/>
</dbReference>
<dbReference type="Proteomes" id="UP000326554">
    <property type="component" value="Unassembled WGS sequence"/>
</dbReference>
<keyword evidence="2" id="KW-0418">Kinase</keyword>
<keyword evidence="3" id="KW-1185">Reference proteome</keyword>
<accession>A0A5J5GG32</accession>
<gene>
    <name evidence="2" type="ORF">F3S47_15120</name>
</gene>
<evidence type="ECO:0000259" key="1">
    <source>
        <dbReference type="Pfam" id="PF07475"/>
    </source>
</evidence>
<proteinExistence type="predicted"/>
<dbReference type="InterPro" id="IPR025662">
    <property type="entry name" value="Sigma_54_int_dom_ATP-bd_1"/>
</dbReference>
<evidence type="ECO:0000313" key="3">
    <source>
        <dbReference type="Proteomes" id="UP000326554"/>
    </source>
</evidence>
<dbReference type="InterPro" id="IPR027417">
    <property type="entry name" value="P-loop_NTPase"/>
</dbReference>
<dbReference type="CDD" id="cd01918">
    <property type="entry name" value="HprK_C"/>
    <property type="match status" value="1"/>
</dbReference>
<dbReference type="GO" id="GO:0006109">
    <property type="term" value="P:regulation of carbohydrate metabolic process"/>
    <property type="evidence" value="ECO:0007669"/>
    <property type="project" value="InterPro"/>
</dbReference>
<dbReference type="InterPro" id="IPR011104">
    <property type="entry name" value="Hpr_kin/Pase_C"/>
</dbReference>
<evidence type="ECO:0000313" key="2">
    <source>
        <dbReference type="EMBL" id="KAA9007091.1"/>
    </source>
</evidence>
<dbReference type="Gene3D" id="3.40.50.300">
    <property type="entry name" value="P-loop containing nucleotide triphosphate hydrolases"/>
    <property type="match status" value="1"/>
</dbReference>
<name>A0A5J5GG32_9RHOB</name>
<reference evidence="2 3" key="1">
    <citation type="submission" date="2019-09" db="EMBL/GenBank/DDBJ databases">
        <authorList>
            <person name="Park J.-S."/>
            <person name="Choi H.-J."/>
        </authorList>
    </citation>
    <scope>NUCLEOTIDE SEQUENCE [LARGE SCALE GENOMIC DNA]</scope>
    <source>
        <strain evidence="2 3">176SS1-4</strain>
    </source>
</reference>
<protein>
    <submittedName>
        <fullName evidence="2">Serine kinase</fullName>
    </submittedName>
</protein>
<comment type="caution">
    <text evidence="2">The sequence shown here is derived from an EMBL/GenBank/DDBJ whole genome shotgun (WGS) entry which is preliminary data.</text>
</comment>
<dbReference type="RefSeq" id="WP_150446110.1">
    <property type="nucleotide sequence ID" value="NZ_VYQE01000004.1"/>
</dbReference>